<dbReference type="Gene3D" id="1.10.287.950">
    <property type="entry name" value="Methyl-accepting chemotaxis protein"/>
    <property type="match status" value="1"/>
</dbReference>
<dbReference type="Pfam" id="PF00015">
    <property type="entry name" value="MCPsignal"/>
    <property type="match status" value="1"/>
</dbReference>
<keyword evidence="1 6" id="KW-0812">Transmembrane</keyword>
<proteinExistence type="inferred from homology"/>
<feature type="transmembrane region" description="Helical" evidence="6">
    <location>
        <begin position="21"/>
        <end position="41"/>
    </location>
</feature>
<dbReference type="PROSITE" id="PS50885">
    <property type="entry name" value="HAMP"/>
    <property type="match status" value="1"/>
</dbReference>
<dbReference type="PROSITE" id="PS50111">
    <property type="entry name" value="CHEMOTAXIS_TRANSDUC_2"/>
    <property type="match status" value="1"/>
</dbReference>
<dbReference type="GO" id="GO:0016020">
    <property type="term" value="C:membrane"/>
    <property type="evidence" value="ECO:0007669"/>
    <property type="project" value="InterPro"/>
</dbReference>
<dbReference type="EMBL" id="FNZI01000005">
    <property type="protein sequence ID" value="SEJ55451.1"/>
    <property type="molecule type" value="Genomic_DNA"/>
</dbReference>
<name>A0A1H6ZPZ4_9MICO</name>
<gene>
    <name evidence="9" type="ORF">SAMN05421637_2170</name>
</gene>
<dbReference type="InterPro" id="IPR004089">
    <property type="entry name" value="MCPsignal_dom"/>
</dbReference>
<evidence type="ECO:0000256" key="5">
    <source>
        <dbReference type="PROSITE-ProRule" id="PRU00284"/>
    </source>
</evidence>
<keyword evidence="2 6" id="KW-1133">Transmembrane helix</keyword>
<reference evidence="10" key="1">
    <citation type="submission" date="2016-10" db="EMBL/GenBank/DDBJ databases">
        <authorList>
            <person name="Varghese N."/>
        </authorList>
    </citation>
    <scope>NUCLEOTIDE SEQUENCE [LARGE SCALE GENOMIC DNA]</scope>
    <source>
        <strain evidence="10">DSM 24868</strain>
    </source>
</reference>
<dbReference type="InterPro" id="IPR003660">
    <property type="entry name" value="HAMP_dom"/>
</dbReference>
<sequence>MDHPTAELQPIGPRFTLKARLGLAFGLLFVLVATMSVISLTRLDAQGSEARRALENVSAADAAIGELADAVWEVRTHGFYLATLPQSELAEPLAEQYAHVDEANAALEAYAALFEERFGEPIAADEAALAAWAQFAEAVTLPYEAGSGVAPTPAAELEALGHQITDAIAQMRAQVEEQAAAALAVSHDSTVAAKAILMVVSSIALLGCIGVGTSLSLRFTRAMAKVNVALDALAEGDLTATAQVRSNDEVGDMARSLARAQSSLRETMAGVVSSAVTVAAAAEELSAANAQVSAGSQETSARAGVVANAADEVNRSVQAVASGAEQMGASIKEIAHNANEAARVAAQATGVAESTNEKVGRLGVSSQEIGDVIKVISSIAEQTNLLALNATIEAARAGEAGKGFAVVASEVKDLAQETAKATEEVARRVSAIQEDTGGAVEAIGEISTIVKQINDFQLTIASAVEEQTATTAEMSRGVAEAATGSGDIAGSIASVAESSAEASTTLAQMGASVAELAELSADLRAKVATFTY</sequence>
<dbReference type="eggNOG" id="COG0840">
    <property type="taxonomic scope" value="Bacteria"/>
</dbReference>
<dbReference type="PANTHER" id="PTHR32089">
    <property type="entry name" value="METHYL-ACCEPTING CHEMOTAXIS PROTEIN MCPB"/>
    <property type="match status" value="1"/>
</dbReference>
<dbReference type="AlphaFoldDB" id="A0A1H6ZPZ4"/>
<dbReference type="GO" id="GO:0006935">
    <property type="term" value="P:chemotaxis"/>
    <property type="evidence" value="ECO:0007669"/>
    <property type="project" value="InterPro"/>
</dbReference>
<dbReference type="GO" id="GO:0007165">
    <property type="term" value="P:signal transduction"/>
    <property type="evidence" value="ECO:0007669"/>
    <property type="project" value="UniProtKB-KW"/>
</dbReference>
<dbReference type="RefSeq" id="WP_042216895.1">
    <property type="nucleotide sequence ID" value="NZ_BBLU01000023.1"/>
</dbReference>
<evidence type="ECO:0000256" key="3">
    <source>
        <dbReference type="ARBA" id="ARBA00023224"/>
    </source>
</evidence>
<dbReference type="PRINTS" id="PR00260">
    <property type="entry name" value="CHEMTRNSDUCR"/>
</dbReference>
<keyword evidence="6" id="KW-0472">Membrane</keyword>
<dbReference type="Pfam" id="PF00672">
    <property type="entry name" value="HAMP"/>
    <property type="match status" value="1"/>
</dbReference>
<protein>
    <submittedName>
        <fullName evidence="9">Methyl-accepting chemotaxis protein</fullName>
    </submittedName>
</protein>
<dbReference type="Proteomes" id="UP000183315">
    <property type="component" value="Unassembled WGS sequence"/>
</dbReference>
<feature type="domain" description="HAMP" evidence="8">
    <location>
        <begin position="217"/>
        <end position="269"/>
    </location>
</feature>
<evidence type="ECO:0000256" key="6">
    <source>
        <dbReference type="SAM" id="Phobius"/>
    </source>
</evidence>
<keyword evidence="3 5" id="KW-0807">Transducer</keyword>
<dbReference type="STRING" id="1043493.SAMN05421637_2170"/>
<accession>A0A1H6ZPZ4</accession>
<dbReference type="PANTHER" id="PTHR32089:SF112">
    <property type="entry name" value="LYSOZYME-LIKE PROTEIN-RELATED"/>
    <property type="match status" value="1"/>
</dbReference>
<organism evidence="9 10">
    <name type="scientific">Demequina mangrovi</name>
    <dbReference type="NCBI Taxonomy" id="1043493"/>
    <lineage>
        <taxon>Bacteria</taxon>
        <taxon>Bacillati</taxon>
        <taxon>Actinomycetota</taxon>
        <taxon>Actinomycetes</taxon>
        <taxon>Micrococcales</taxon>
        <taxon>Demequinaceae</taxon>
        <taxon>Demequina</taxon>
    </lineage>
</organism>
<comment type="similarity">
    <text evidence="4">Belongs to the methyl-accepting chemotaxis (MCP) protein family.</text>
</comment>
<evidence type="ECO:0000256" key="2">
    <source>
        <dbReference type="ARBA" id="ARBA00022989"/>
    </source>
</evidence>
<feature type="transmembrane region" description="Helical" evidence="6">
    <location>
        <begin position="195"/>
        <end position="217"/>
    </location>
</feature>
<evidence type="ECO:0000259" key="7">
    <source>
        <dbReference type="PROSITE" id="PS50111"/>
    </source>
</evidence>
<feature type="domain" description="Methyl-accepting transducer" evidence="7">
    <location>
        <begin position="274"/>
        <end position="517"/>
    </location>
</feature>
<dbReference type="GO" id="GO:0004888">
    <property type="term" value="F:transmembrane signaling receptor activity"/>
    <property type="evidence" value="ECO:0007669"/>
    <property type="project" value="InterPro"/>
</dbReference>
<evidence type="ECO:0000256" key="1">
    <source>
        <dbReference type="ARBA" id="ARBA00022692"/>
    </source>
</evidence>
<dbReference type="SUPFAM" id="SSF58104">
    <property type="entry name" value="Methyl-accepting chemotaxis protein (MCP) signaling domain"/>
    <property type="match status" value="1"/>
</dbReference>
<evidence type="ECO:0000313" key="9">
    <source>
        <dbReference type="EMBL" id="SEJ55451.1"/>
    </source>
</evidence>
<evidence type="ECO:0000256" key="4">
    <source>
        <dbReference type="ARBA" id="ARBA00029447"/>
    </source>
</evidence>
<dbReference type="SMART" id="SM00283">
    <property type="entry name" value="MA"/>
    <property type="match status" value="1"/>
</dbReference>
<dbReference type="CDD" id="cd06225">
    <property type="entry name" value="HAMP"/>
    <property type="match status" value="1"/>
</dbReference>
<evidence type="ECO:0000259" key="8">
    <source>
        <dbReference type="PROSITE" id="PS50885"/>
    </source>
</evidence>
<dbReference type="SMART" id="SM00304">
    <property type="entry name" value="HAMP"/>
    <property type="match status" value="1"/>
</dbReference>
<evidence type="ECO:0000313" key="10">
    <source>
        <dbReference type="Proteomes" id="UP000183315"/>
    </source>
</evidence>
<dbReference type="InterPro" id="IPR004090">
    <property type="entry name" value="Chemotax_Me-accpt_rcpt"/>
</dbReference>
<keyword evidence="10" id="KW-1185">Reference proteome</keyword>